<keyword evidence="2" id="KW-1185">Reference proteome</keyword>
<evidence type="ECO:0000313" key="2">
    <source>
        <dbReference type="Proteomes" id="UP000053271"/>
    </source>
</evidence>
<dbReference type="EMBL" id="LMWS01000035">
    <property type="protein sequence ID" value="KUN34837.1"/>
    <property type="molecule type" value="Genomic_DNA"/>
</dbReference>
<dbReference type="GeneID" id="91428342"/>
<dbReference type="AlphaFoldDB" id="A0A101QRM5"/>
<accession>A0A101QRM5</accession>
<evidence type="ECO:0000313" key="1">
    <source>
        <dbReference type="EMBL" id="KUN34837.1"/>
    </source>
</evidence>
<sequence>MTATNPSWIDGLPLTAYRARRIDSVLTMHAGTALGARSGVVPGTNGLLVTLSGTTITVGSGIAVIYAANQGVYRVPMTATSTLTLQAAHATLPRIDLVYLRVWDNSVDAGGQDTADVVYLPGTAASSPVAPTPAGTQIYMPLATINVPASGSGSPSVSTAVRPYTVAPGGILPSSSAPPSPYVGQYYDDGTNLLRFNGTGWDAFQKAPGAWTAWTPTWTTSTGLRTPSYGNAAVNCRYSKLGRNVLFYMDITFGTTTNFGSSPTSSDNWTFSLPTPAAVAFVPAGTAHIEPGNGQRASMAMAQINSDAATISLHVSGPRVDGSATVAGVVDSITPFVWGSTMRLAVHGHYESAS</sequence>
<organism evidence="1 2">
    <name type="scientific">Streptomyces longwoodensis</name>
    <dbReference type="NCBI Taxonomy" id="68231"/>
    <lineage>
        <taxon>Bacteria</taxon>
        <taxon>Bacillati</taxon>
        <taxon>Actinomycetota</taxon>
        <taxon>Actinomycetes</taxon>
        <taxon>Kitasatosporales</taxon>
        <taxon>Streptomycetaceae</taxon>
        <taxon>Streptomyces</taxon>
    </lineage>
</organism>
<gene>
    <name evidence="1" type="ORF">AQJ30_27605</name>
</gene>
<proteinExistence type="predicted"/>
<dbReference type="STRING" id="68231.AQJ30_27605"/>
<protein>
    <submittedName>
        <fullName evidence="1">Uncharacterized protein</fullName>
    </submittedName>
</protein>
<dbReference type="Proteomes" id="UP000053271">
    <property type="component" value="Unassembled WGS sequence"/>
</dbReference>
<name>A0A101QRM5_9ACTN</name>
<reference evidence="1 2" key="1">
    <citation type="submission" date="2015-10" db="EMBL/GenBank/DDBJ databases">
        <title>Draft genome sequence of Streptomyces longwoodensis DSM 41677, type strain for the species Streptomyces longwoodensis.</title>
        <authorList>
            <person name="Ruckert C."/>
            <person name="Winkler A."/>
            <person name="Kalinowski J."/>
            <person name="Kampfer P."/>
            <person name="Glaeser S."/>
        </authorList>
    </citation>
    <scope>NUCLEOTIDE SEQUENCE [LARGE SCALE GENOMIC DNA]</scope>
    <source>
        <strain evidence="1 2">DSM 41677</strain>
    </source>
</reference>
<comment type="caution">
    <text evidence="1">The sequence shown here is derived from an EMBL/GenBank/DDBJ whole genome shotgun (WGS) entry which is preliminary data.</text>
</comment>
<dbReference type="RefSeq" id="WP_067239397.1">
    <property type="nucleotide sequence ID" value="NZ_KQ948560.1"/>
</dbReference>